<evidence type="ECO:0000256" key="1">
    <source>
        <dbReference type="ARBA" id="ARBA00004141"/>
    </source>
</evidence>
<evidence type="ECO:0000256" key="7">
    <source>
        <dbReference type="SAM" id="Phobius"/>
    </source>
</evidence>
<sequence length="551" mass="59149">MVKEFPVVLPTFAALLASSALISVFPTVVGSYINNFSADNVPSMFTGSCFVAGAALASFLKSTLAGFAGLRISRRLREDFFASLLKRDVGFFDKNSSGKLSSVLSTDAAVSAGIVDHLCQTLRASISFVAGIYFSLNLAPVSLIVYTMLPIVASLLIIFPLSKCVQRHTALRMRRLAALVSHTEERISHIKTVKAFNAENFERGVFADKIRQLFTASFTATVYNGSMNFVAVGAVGSLILLMVNTSATLVLDGTMKIGDVTSLLMYSALVGGSLQSLTSSFAEIRKCLGAAGTLAAYIDSNDVVNMPKGPLASNAPRVEFNHITFAYPSRPDSTVLEDISFVLPAGETLVVFGESGCGKSSIVQLLLGLYEPQSGFISVDGRHLADIDVKELRSMSGWVEQQGALFNDTIRSNVVYGHNKAVDFEDVYKRSGLLDVVNSLPDGDETVVGQLGKALSGGQRQRVSIARLFARNPKLVLLDEVTAALDMDSERQMGQTLAAFLRDKTAIVITHRPNLLSLADYVMSGKICQFGTKSQVMAAPCEQLSNILATV</sequence>
<dbReference type="SUPFAM" id="SSF90123">
    <property type="entry name" value="ABC transporter transmembrane region"/>
    <property type="match status" value="1"/>
</dbReference>
<accession>A0AAV4LPR6</accession>
<dbReference type="Gene3D" id="1.20.1560.10">
    <property type="entry name" value="ABC transporter type 1, transmembrane domain"/>
    <property type="match status" value="1"/>
</dbReference>
<dbReference type="InterPro" id="IPR003593">
    <property type="entry name" value="AAA+_ATPase"/>
</dbReference>
<feature type="domain" description="ABC transmembrane type-1" evidence="9">
    <location>
        <begin position="12"/>
        <end position="286"/>
    </location>
</feature>
<dbReference type="InterPro" id="IPR017871">
    <property type="entry name" value="ABC_transporter-like_CS"/>
</dbReference>
<feature type="transmembrane region" description="Helical" evidence="7">
    <location>
        <begin position="45"/>
        <end position="70"/>
    </location>
</feature>
<dbReference type="Pfam" id="PF00664">
    <property type="entry name" value="ABC_membrane"/>
    <property type="match status" value="1"/>
</dbReference>
<dbReference type="GO" id="GO:0005743">
    <property type="term" value="C:mitochondrial inner membrane"/>
    <property type="evidence" value="ECO:0007669"/>
    <property type="project" value="TreeGrafter"/>
</dbReference>
<dbReference type="InterPro" id="IPR027417">
    <property type="entry name" value="P-loop_NTPase"/>
</dbReference>
<feature type="domain" description="ABC transporter" evidence="8">
    <location>
        <begin position="318"/>
        <end position="549"/>
    </location>
</feature>
<dbReference type="SUPFAM" id="SSF52540">
    <property type="entry name" value="P-loop containing nucleoside triphosphate hydrolases"/>
    <property type="match status" value="1"/>
</dbReference>
<feature type="transmembrane region" description="Helical" evidence="7">
    <location>
        <begin position="12"/>
        <end position="33"/>
    </location>
</feature>
<dbReference type="PROSITE" id="PS50893">
    <property type="entry name" value="ABC_TRANSPORTER_2"/>
    <property type="match status" value="1"/>
</dbReference>
<dbReference type="PANTHER" id="PTHR43394">
    <property type="entry name" value="ATP-DEPENDENT PERMEASE MDL1, MITOCHONDRIAL"/>
    <property type="match status" value="1"/>
</dbReference>
<dbReference type="PROSITE" id="PS00211">
    <property type="entry name" value="ABC_TRANSPORTER_1"/>
    <property type="match status" value="1"/>
</dbReference>
<evidence type="ECO:0000256" key="5">
    <source>
        <dbReference type="ARBA" id="ARBA00022989"/>
    </source>
</evidence>
<reference evidence="10 11" key="1">
    <citation type="submission" date="2021-06" db="EMBL/GenBank/DDBJ databases">
        <title>Genome sequence of Babesia caballi.</title>
        <authorList>
            <person name="Yamagishi J."/>
            <person name="Kidaka T."/>
            <person name="Ochi A."/>
        </authorList>
    </citation>
    <scope>NUCLEOTIDE SEQUENCE [LARGE SCALE GENOMIC DNA]</scope>
    <source>
        <strain evidence="10">USDA-D6B2</strain>
    </source>
</reference>
<dbReference type="InterPro" id="IPR011527">
    <property type="entry name" value="ABC1_TM_dom"/>
</dbReference>
<name>A0AAV4LPR6_BABCB</name>
<evidence type="ECO:0000256" key="4">
    <source>
        <dbReference type="ARBA" id="ARBA00022840"/>
    </source>
</evidence>
<dbReference type="SMART" id="SM00382">
    <property type="entry name" value="AAA"/>
    <property type="match status" value="1"/>
</dbReference>
<dbReference type="InterPro" id="IPR036640">
    <property type="entry name" value="ABC1_TM_sf"/>
</dbReference>
<dbReference type="EMBL" id="BPLF01000001">
    <property type="protein sequence ID" value="GIX61914.1"/>
    <property type="molecule type" value="Genomic_DNA"/>
</dbReference>
<dbReference type="Proteomes" id="UP001497744">
    <property type="component" value="Unassembled WGS sequence"/>
</dbReference>
<dbReference type="Gene3D" id="3.40.50.300">
    <property type="entry name" value="P-loop containing nucleotide triphosphate hydrolases"/>
    <property type="match status" value="1"/>
</dbReference>
<dbReference type="GO" id="GO:0015421">
    <property type="term" value="F:ABC-type oligopeptide transporter activity"/>
    <property type="evidence" value="ECO:0007669"/>
    <property type="project" value="TreeGrafter"/>
</dbReference>
<evidence type="ECO:0000256" key="3">
    <source>
        <dbReference type="ARBA" id="ARBA00022741"/>
    </source>
</evidence>
<keyword evidence="11" id="KW-1185">Reference proteome</keyword>
<evidence type="ECO:0000256" key="6">
    <source>
        <dbReference type="ARBA" id="ARBA00023136"/>
    </source>
</evidence>
<dbReference type="InterPro" id="IPR003439">
    <property type="entry name" value="ABC_transporter-like_ATP-bd"/>
</dbReference>
<evidence type="ECO:0000313" key="10">
    <source>
        <dbReference type="EMBL" id="GIX61914.1"/>
    </source>
</evidence>
<dbReference type="Pfam" id="PF00005">
    <property type="entry name" value="ABC_tran"/>
    <property type="match status" value="1"/>
</dbReference>
<dbReference type="GO" id="GO:0005524">
    <property type="term" value="F:ATP binding"/>
    <property type="evidence" value="ECO:0007669"/>
    <property type="project" value="UniProtKB-KW"/>
</dbReference>
<comment type="subcellular location">
    <subcellularLocation>
        <location evidence="1">Membrane</location>
        <topology evidence="1">Multi-pass membrane protein</topology>
    </subcellularLocation>
</comment>
<keyword evidence="6 7" id="KW-0472">Membrane</keyword>
<dbReference type="GO" id="GO:0016887">
    <property type="term" value="F:ATP hydrolysis activity"/>
    <property type="evidence" value="ECO:0007669"/>
    <property type="project" value="InterPro"/>
</dbReference>
<gene>
    <name evidence="10" type="ORF">BcabD6B2_13490</name>
</gene>
<dbReference type="GO" id="GO:0090374">
    <property type="term" value="P:oligopeptide export from mitochondrion"/>
    <property type="evidence" value="ECO:0007669"/>
    <property type="project" value="TreeGrafter"/>
</dbReference>
<evidence type="ECO:0000256" key="2">
    <source>
        <dbReference type="ARBA" id="ARBA00022692"/>
    </source>
</evidence>
<evidence type="ECO:0000259" key="9">
    <source>
        <dbReference type="PROSITE" id="PS50929"/>
    </source>
</evidence>
<dbReference type="GeneID" id="94193397"/>
<dbReference type="PROSITE" id="PS50929">
    <property type="entry name" value="ABC_TM1F"/>
    <property type="match status" value="1"/>
</dbReference>
<comment type="caution">
    <text evidence="10">The sequence shown here is derived from an EMBL/GenBank/DDBJ whole genome shotgun (WGS) entry which is preliminary data.</text>
</comment>
<keyword evidence="4" id="KW-0067">ATP-binding</keyword>
<keyword evidence="5 7" id="KW-1133">Transmembrane helix</keyword>
<dbReference type="RefSeq" id="XP_067713985.1">
    <property type="nucleotide sequence ID" value="XM_067857884.1"/>
</dbReference>
<keyword evidence="3" id="KW-0547">Nucleotide-binding</keyword>
<keyword evidence="2 7" id="KW-0812">Transmembrane</keyword>
<dbReference type="PANTHER" id="PTHR43394:SF1">
    <property type="entry name" value="ATP-BINDING CASSETTE SUB-FAMILY B MEMBER 10, MITOCHONDRIAL"/>
    <property type="match status" value="1"/>
</dbReference>
<proteinExistence type="predicted"/>
<dbReference type="AlphaFoldDB" id="A0AAV4LPR6"/>
<evidence type="ECO:0000259" key="8">
    <source>
        <dbReference type="PROSITE" id="PS50893"/>
    </source>
</evidence>
<organism evidence="10 11">
    <name type="scientific">Babesia caballi</name>
    <dbReference type="NCBI Taxonomy" id="5871"/>
    <lineage>
        <taxon>Eukaryota</taxon>
        <taxon>Sar</taxon>
        <taxon>Alveolata</taxon>
        <taxon>Apicomplexa</taxon>
        <taxon>Aconoidasida</taxon>
        <taxon>Piroplasmida</taxon>
        <taxon>Babesiidae</taxon>
        <taxon>Babesia</taxon>
    </lineage>
</organism>
<protein>
    <submittedName>
        <fullName evidence="10">ABC transporter</fullName>
    </submittedName>
</protein>
<dbReference type="InterPro" id="IPR039421">
    <property type="entry name" value="Type_1_exporter"/>
</dbReference>
<feature type="transmembrane region" description="Helical" evidence="7">
    <location>
        <begin position="229"/>
        <end position="251"/>
    </location>
</feature>
<evidence type="ECO:0000313" key="11">
    <source>
        <dbReference type="Proteomes" id="UP001497744"/>
    </source>
</evidence>
<feature type="transmembrane region" description="Helical" evidence="7">
    <location>
        <begin position="132"/>
        <end position="159"/>
    </location>
</feature>